<dbReference type="Proteomes" id="UP000587472">
    <property type="component" value="Unassembled WGS sequence"/>
</dbReference>
<gene>
    <name evidence="2" type="primary">Haus6_0</name>
    <name evidence="2" type="ORF">PSOCRE_R15110</name>
</gene>
<dbReference type="Pfam" id="PF14661">
    <property type="entry name" value="HAUS6_N"/>
    <property type="match status" value="1"/>
</dbReference>
<feature type="non-terminal residue" evidence="2">
    <location>
        <position position="75"/>
    </location>
</feature>
<protein>
    <submittedName>
        <fullName evidence="2">HAUS6 protein</fullName>
    </submittedName>
</protein>
<dbReference type="AlphaFoldDB" id="A0A7K9XJ13"/>
<dbReference type="InterPro" id="IPR028163">
    <property type="entry name" value="HAUS_6_N"/>
</dbReference>
<dbReference type="EMBL" id="VWZZ01005046">
    <property type="protein sequence ID" value="NXI97425.1"/>
    <property type="molecule type" value="Genomic_DNA"/>
</dbReference>
<proteinExistence type="predicted"/>
<sequence>SAKCVQLLYQFAKYVVIENMKKNSKGTGIPFAEAVKLRPKNMYMAKARYRVAYNKLLQIFEKERFVMQEYKEKVR</sequence>
<evidence type="ECO:0000313" key="2">
    <source>
        <dbReference type="EMBL" id="NXI97425.1"/>
    </source>
</evidence>
<reference evidence="2 3" key="1">
    <citation type="submission" date="2019-09" db="EMBL/GenBank/DDBJ databases">
        <title>Bird 10,000 Genomes (B10K) Project - Family phase.</title>
        <authorList>
            <person name="Zhang G."/>
        </authorList>
    </citation>
    <scope>NUCLEOTIDE SEQUENCE [LARGE SCALE GENOMIC DNA]</scope>
    <source>
        <strain evidence="2">B10K-DU-001-60</strain>
        <tissue evidence="2">Muscle</tissue>
    </source>
</reference>
<feature type="non-terminal residue" evidence="2">
    <location>
        <position position="1"/>
    </location>
</feature>
<comment type="caution">
    <text evidence="2">The sequence shown here is derived from an EMBL/GenBank/DDBJ whole genome shotgun (WGS) entry which is preliminary data.</text>
</comment>
<evidence type="ECO:0000313" key="3">
    <source>
        <dbReference type="Proteomes" id="UP000587472"/>
    </source>
</evidence>
<keyword evidence="3" id="KW-1185">Reference proteome</keyword>
<feature type="domain" description="HAUS augmin-like complex subunit 6 N-terminal" evidence="1">
    <location>
        <begin position="3"/>
        <end position="74"/>
    </location>
</feature>
<name>A0A7K9XJ13_9GRUI</name>
<evidence type="ECO:0000259" key="1">
    <source>
        <dbReference type="Pfam" id="PF14661"/>
    </source>
</evidence>
<organism evidence="2 3">
    <name type="scientific">Psophia crepitans</name>
    <name type="common">common trumpeter</name>
    <dbReference type="NCBI Taxonomy" id="54359"/>
    <lineage>
        <taxon>Eukaryota</taxon>
        <taxon>Metazoa</taxon>
        <taxon>Chordata</taxon>
        <taxon>Craniata</taxon>
        <taxon>Vertebrata</taxon>
        <taxon>Euteleostomi</taxon>
        <taxon>Archelosauria</taxon>
        <taxon>Archosauria</taxon>
        <taxon>Dinosauria</taxon>
        <taxon>Saurischia</taxon>
        <taxon>Theropoda</taxon>
        <taxon>Coelurosauria</taxon>
        <taxon>Aves</taxon>
        <taxon>Neognathae</taxon>
        <taxon>Neoaves</taxon>
        <taxon>Gruiformes</taxon>
        <taxon>Psophiidae</taxon>
        <taxon>Psophia</taxon>
    </lineage>
</organism>
<accession>A0A7K9XJ13</accession>